<organism evidence="2 3">
    <name type="scientific">Parnassius apollo</name>
    <name type="common">Apollo butterfly</name>
    <name type="synonym">Papilio apollo</name>
    <dbReference type="NCBI Taxonomy" id="110799"/>
    <lineage>
        <taxon>Eukaryota</taxon>
        <taxon>Metazoa</taxon>
        <taxon>Ecdysozoa</taxon>
        <taxon>Arthropoda</taxon>
        <taxon>Hexapoda</taxon>
        <taxon>Insecta</taxon>
        <taxon>Pterygota</taxon>
        <taxon>Neoptera</taxon>
        <taxon>Endopterygota</taxon>
        <taxon>Lepidoptera</taxon>
        <taxon>Glossata</taxon>
        <taxon>Ditrysia</taxon>
        <taxon>Papilionoidea</taxon>
        <taxon>Papilionidae</taxon>
        <taxon>Parnassiinae</taxon>
        <taxon>Parnassini</taxon>
        <taxon>Parnassius</taxon>
        <taxon>Parnassius</taxon>
    </lineage>
</organism>
<dbReference type="OrthoDB" id="7379842at2759"/>
<reference evidence="2" key="1">
    <citation type="submission" date="2021-04" db="EMBL/GenBank/DDBJ databases">
        <authorList>
            <person name="Tunstrom K."/>
        </authorList>
    </citation>
    <scope>NUCLEOTIDE SEQUENCE</scope>
</reference>
<comment type="caution">
    <text evidence="2">The sequence shown here is derived from an EMBL/GenBank/DDBJ whole genome shotgun (WGS) entry which is preliminary data.</text>
</comment>
<keyword evidence="1" id="KW-0175">Coiled coil</keyword>
<sequence>MTDGGKEINYHFNCQNQEAESNFTKNNQNIPYEIFRNDTTAVEVIVKGVTGKRKKMTDTSYVNTDNRISSLIKEVEGLKRKLDEAKTNTDEIRESFLTVAVELKRQLDRAHQREIKEQTKIFALQLENLKLRSLLDSKTNLIKKLMKELISVKRVVKLVSRGFDCISMSQSPDFINNSETEYRAFEKELQNGFMMNVIGPDGITFDSTISNKL</sequence>
<keyword evidence="3" id="KW-1185">Reference proteome</keyword>
<gene>
    <name evidence="2" type="ORF">PAPOLLO_LOCUS284</name>
</gene>
<proteinExistence type="predicted"/>
<dbReference type="EMBL" id="CAJQZP010000008">
    <property type="protein sequence ID" value="CAG4931075.1"/>
    <property type="molecule type" value="Genomic_DNA"/>
</dbReference>
<evidence type="ECO:0000313" key="3">
    <source>
        <dbReference type="Proteomes" id="UP000691718"/>
    </source>
</evidence>
<evidence type="ECO:0000313" key="2">
    <source>
        <dbReference type="EMBL" id="CAG4931075.1"/>
    </source>
</evidence>
<accession>A0A8S3VZE6</accession>
<dbReference type="AlphaFoldDB" id="A0A8S3VZE6"/>
<name>A0A8S3VZE6_PARAO</name>
<protein>
    <submittedName>
        <fullName evidence="2">(apollo) hypothetical protein</fullName>
    </submittedName>
</protein>
<evidence type="ECO:0000256" key="1">
    <source>
        <dbReference type="SAM" id="Coils"/>
    </source>
</evidence>
<dbReference type="Proteomes" id="UP000691718">
    <property type="component" value="Unassembled WGS sequence"/>
</dbReference>
<feature type="coiled-coil region" evidence="1">
    <location>
        <begin position="61"/>
        <end position="95"/>
    </location>
</feature>